<reference evidence="1 2" key="1">
    <citation type="journal article" date="1998" name="Science">
        <title>Genome sequence of the nematode C. elegans: a platform for investigating biology.</title>
        <authorList>
            <consortium name="The C. elegans sequencing consortium"/>
            <person name="Sulson J.E."/>
            <person name="Waterston R."/>
        </authorList>
    </citation>
    <scope>NUCLEOTIDE SEQUENCE [LARGE SCALE GENOMIC DNA]</scope>
    <source>
        <strain evidence="1 2">Bristol N2</strain>
    </source>
</reference>
<dbReference type="FunCoup" id="Q20415">
    <property type="interactions" value="1"/>
</dbReference>
<dbReference type="Proteomes" id="UP000001940">
    <property type="component" value="Chromosome II"/>
</dbReference>
<dbReference type="AlphaFoldDB" id="Q20415"/>
<dbReference type="AGR" id="WB:WBGene00009714"/>
<dbReference type="eggNOG" id="ENOG502TI2Z">
    <property type="taxonomic scope" value="Eukaryota"/>
</dbReference>
<dbReference type="GeneID" id="185761"/>
<protein>
    <submittedName>
        <fullName evidence="1">Uncharacterized protein</fullName>
    </submittedName>
</protein>
<evidence type="ECO:0000313" key="3">
    <source>
        <dbReference type="WormBase" id="F44G4.5"/>
    </source>
</evidence>
<evidence type="ECO:0000313" key="1">
    <source>
        <dbReference type="EMBL" id="CAA90121.1"/>
    </source>
</evidence>
<organism evidence="1 2">
    <name type="scientific">Caenorhabditis elegans</name>
    <dbReference type="NCBI Taxonomy" id="6239"/>
    <lineage>
        <taxon>Eukaryota</taxon>
        <taxon>Metazoa</taxon>
        <taxon>Ecdysozoa</taxon>
        <taxon>Nematoda</taxon>
        <taxon>Chromadorea</taxon>
        <taxon>Rhabditida</taxon>
        <taxon>Rhabditina</taxon>
        <taxon>Rhabditomorpha</taxon>
        <taxon>Rhabditoidea</taxon>
        <taxon>Rhabditidae</taxon>
        <taxon>Peloderinae</taxon>
        <taxon>Caenorhabditis</taxon>
    </lineage>
</organism>
<dbReference type="PIR" id="T22208">
    <property type="entry name" value="T22208"/>
</dbReference>
<dbReference type="Bgee" id="WBGene00009714">
    <property type="expression patterns" value="Expressed in material anatomical entity and 2 other cell types or tissues"/>
</dbReference>
<evidence type="ECO:0000313" key="2">
    <source>
        <dbReference type="Proteomes" id="UP000001940"/>
    </source>
</evidence>
<gene>
    <name evidence="1" type="ORF">CELE_F44G4.5</name>
    <name evidence="1 3" type="ORF">F44G4.5</name>
</gene>
<accession>Q20415</accession>
<dbReference type="CTD" id="185761"/>
<dbReference type="OMA" id="CFINSEY"/>
<dbReference type="RefSeq" id="NP_495922.1">
    <property type="nucleotide sequence ID" value="NM_063521.1"/>
</dbReference>
<dbReference type="KEGG" id="cel:CELE_F44G4.5"/>
<dbReference type="WormBase" id="F44G4.5">
    <property type="protein sequence ID" value="CE02232"/>
    <property type="gene ID" value="WBGene00009714"/>
</dbReference>
<dbReference type="HOGENOM" id="CLU_1397515_0_0_1"/>
<keyword evidence="2" id="KW-1185">Reference proteome</keyword>
<dbReference type="InParanoid" id="Q20415"/>
<dbReference type="PaxDb" id="6239-F44G4.5"/>
<sequence length="179" mass="20445">MEHKKSTDSRSCSQLSTSMDNIQRNLMLLEIEKNEKSSFDDVITGAESDNGWEDCLRETESVQSQWITEQSTIAYPETTRVNCDGPQSYYELADLNYKPAENTVRLARVPSQYQLDALSEIFVFDVPQHIAVKKVEASFLPKYVNTSSEVAQNSVNTTPYFVNSEYVSEMLCNEYSETY</sequence>
<dbReference type="OrthoDB" id="5830383at2759"/>
<dbReference type="UCSC" id="F44G4.5">
    <property type="organism name" value="c. elegans"/>
</dbReference>
<dbReference type="EMBL" id="BX284602">
    <property type="protein sequence ID" value="CAA90121.1"/>
    <property type="molecule type" value="Genomic_DNA"/>
</dbReference>
<name>Q20415_CAEEL</name>
<dbReference type="STRING" id="6239.F44G4.5.1"/>
<proteinExistence type="predicted"/>